<evidence type="ECO:0000259" key="12">
    <source>
        <dbReference type="Pfam" id="PF00263"/>
    </source>
</evidence>
<comment type="subcellular location">
    <subcellularLocation>
        <location evidence="1 10">Cell outer membrane</location>
    </subcellularLocation>
</comment>
<evidence type="ECO:0000256" key="7">
    <source>
        <dbReference type="ARBA" id="ARBA00022927"/>
    </source>
</evidence>
<feature type="domain" description="NolW-like" evidence="13">
    <location>
        <begin position="199"/>
        <end position="270"/>
    </location>
</feature>
<keyword evidence="9" id="KW-0998">Cell outer membrane</keyword>
<evidence type="ECO:0000256" key="2">
    <source>
        <dbReference type="ARBA" id="ARBA00006980"/>
    </source>
</evidence>
<dbReference type="PANTHER" id="PTHR30332:SF24">
    <property type="entry name" value="SECRETIN GSPD-RELATED"/>
    <property type="match status" value="1"/>
</dbReference>
<dbReference type="InterPro" id="IPR049371">
    <property type="entry name" value="GspD-like_N0"/>
</dbReference>
<dbReference type="Pfam" id="PF03958">
    <property type="entry name" value="Secretin_N"/>
    <property type="match status" value="3"/>
</dbReference>
<keyword evidence="3 10" id="KW-0813">Transport</keyword>
<evidence type="ECO:0000313" key="15">
    <source>
        <dbReference type="EMBL" id="UWX05633.1"/>
    </source>
</evidence>
<evidence type="ECO:0000256" key="11">
    <source>
        <dbReference type="SAM" id="SignalP"/>
    </source>
</evidence>
<dbReference type="PRINTS" id="PR00811">
    <property type="entry name" value="BCTERIALGSPD"/>
</dbReference>
<organism evidence="15 16">
    <name type="scientific">Taurinivorans muris</name>
    <dbReference type="NCBI Taxonomy" id="2787751"/>
    <lineage>
        <taxon>Bacteria</taxon>
        <taxon>Pseudomonadati</taxon>
        <taxon>Thermodesulfobacteriota</taxon>
        <taxon>Desulfovibrionia</taxon>
        <taxon>Desulfovibrionales</taxon>
        <taxon>Desulfovibrionaceae</taxon>
        <taxon>Taurinivorans</taxon>
    </lineage>
</organism>
<feature type="chain" id="PRO_5046407825" evidence="11">
    <location>
        <begin position="24"/>
        <end position="650"/>
    </location>
</feature>
<dbReference type="Proteomes" id="UP001058120">
    <property type="component" value="Chromosome"/>
</dbReference>
<protein>
    <submittedName>
        <fullName evidence="15">Type II secretion system secretin GspD</fullName>
    </submittedName>
</protein>
<dbReference type="Pfam" id="PF21305">
    <property type="entry name" value="type_II_gspD_N0"/>
    <property type="match status" value="1"/>
</dbReference>
<dbReference type="InterPro" id="IPR004846">
    <property type="entry name" value="T2SS/T3SS_dom"/>
</dbReference>
<dbReference type="NCBIfam" id="TIGR02517">
    <property type="entry name" value="type_II_gspD"/>
    <property type="match status" value="1"/>
</dbReference>
<reference evidence="15" key="1">
    <citation type="submission" date="2020-12" db="EMBL/GenBank/DDBJ databases">
        <title>Taurinivorans muris gen. nov., sp. nov., fundamental and realized metabolic niche of a ubiquitous sulfidogenic bacterium in the murine intestine.</title>
        <authorList>
            <person name="Ye H."/>
            <person name="Hanson B.T."/>
            <person name="Loy A."/>
        </authorList>
    </citation>
    <scope>NUCLEOTIDE SEQUENCE</scope>
    <source>
        <strain evidence="15">LT0009</strain>
    </source>
</reference>
<feature type="signal peptide" evidence="11">
    <location>
        <begin position="1"/>
        <end position="23"/>
    </location>
</feature>
<evidence type="ECO:0000256" key="8">
    <source>
        <dbReference type="ARBA" id="ARBA00023136"/>
    </source>
</evidence>
<evidence type="ECO:0000256" key="3">
    <source>
        <dbReference type="ARBA" id="ARBA00022448"/>
    </source>
</evidence>
<feature type="domain" description="Type II/III secretion system secretin-like" evidence="12">
    <location>
        <begin position="441"/>
        <end position="607"/>
    </location>
</feature>
<evidence type="ECO:0000256" key="6">
    <source>
        <dbReference type="ARBA" id="ARBA00022729"/>
    </source>
</evidence>
<dbReference type="EMBL" id="CP065938">
    <property type="protein sequence ID" value="UWX05633.1"/>
    <property type="molecule type" value="Genomic_DNA"/>
</dbReference>
<dbReference type="PANTHER" id="PTHR30332">
    <property type="entry name" value="PROBABLE GENERAL SECRETION PATHWAY PROTEIN D"/>
    <property type="match status" value="1"/>
</dbReference>
<dbReference type="InterPro" id="IPR001775">
    <property type="entry name" value="GspD/PilQ"/>
</dbReference>
<dbReference type="RefSeq" id="WP_334315218.1">
    <property type="nucleotide sequence ID" value="NZ_CP065938.1"/>
</dbReference>
<keyword evidence="16" id="KW-1185">Reference proteome</keyword>
<dbReference type="InterPro" id="IPR050810">
    <property type="entry name" value="Bact_Secretion_Sys_Channel"/>
</dbReference>
<name>A0ABY5Y312_9BACT</name>
<keyword evidence="8" id="KW-0472">Membrane</keyword>
<dbReference type="InterPro" id="IPR038591">
    <property type="entry name" value="NolW-like_sf"/>
</dbReference>
<dbReference type="Pfam" id="PF00263">
    <property type="entry name" value="Secretin"/>
    <property type="match status" value="1"/>
</dbReference>
<keyword evidence="5" id="KW-0812">Transmembrane</keyword>
<dbReference type="Gene3D" id="3.30.1370.120">
    <property type="match status" value="3"/>
</dbReference>
<dbReference type="InterPro" id="IPR013356">
    <property type="entry name" value="T2SS_GspD"/>
</dbReference>
<gene>
    <name evidence="15" type="primary">gspD</name>
    <name evidence="15" type="ORF">JBF11_09340</name>
</gene>
<evidence type="ECO:0000256" key="10">
    <source>
        <dbReference type="RuleBase" id="RU004004"/>
    </source>
</evidence>
<dbReference type="InterPro" id="IPR005644">
    <property type="entry name" value="NolW-like"/>
</dbReference>
<sequence length="650" mass="70768">MKHLKTIVLVCLALFLPANGTFANEENPAHLSAEKTIKFDFQDVDIHQFIRYVSEMTGYNIVTTPNVKGNITIYSPVEINTAQAFETFIAIMRIHGFAVQKTGGVYSVIPFKDGIQQGETTVGIENSRSPQSIETRIIPLKKAMASELSKILPAILAKDYYITSYAGANTLAITAPKSAMETALAFIEQVENSTNNGKTAIIKLKHGNAKTLAAPIATMLKSRDEEMSKRGGISISMVQPDDRTNSLLVFGDDETIETVREIIAEVDIPTPKGKGDIHHVRLANGKAEDIAEVLNTLLERQIASTNAEEEKDIVLSKDVKVVPDKSTNSLVITARSDEFDALLEIIRKLDIERQQVFIEALIMEVNSEASAAFGVNWTLGTDSGDVGIVGGVNLNGGTINLNSNRTATLPSGISLGAILNEAFSIGGTAYNVQSILNMSKGNTDIDVLATPQLLTLDNEEASFEVVDNIPYTKESTASNEATFTTQTMDYKDVGVKLKIVPRINDNGALRLEVEQETSRVTQGLITLSNGDQIVAPTTRKRLIKSTILLKDGQTAVIGGLLDDNSSNQQTEVPGFSKIPVLGWLFKSRQKEKSQTNLFVFITPKIIRSFEESETLTAQKQLILHQTSIGKDGLGLPIISKPKLLPPLMVR</sequence>
<evidence type="ECO:0000256" key="5">
    <source>
        <dbReference type="ARBA" id="ARBA00022692"/>
    </source>
</evidence>
<feature type="domain" description="NolW-like" evidence="13">
    <location>
        <begin position="280"/>
        <end position="355"/>
    </location>
</feature>
<evidence type="ECO:0000313" key="16">
    <source>
        <dbReference type="Proteomes" id="UP001058120"/>
    </source>
</evidence>
<feature type="domain" description="NolW-like" evidence="13">
    <location>
        <begin position="135"/>
        <end position="191"/>
    </location>
</feature>
<evidence type="ECO:0000256" key="9">
    <source>
        <dbReference type="ARBA" id="ARBA00023237"/>
    </source>
</evidence>
<evidence type="ECO:0000256" key="4">
    <source>
        <dbReference type="ARBA" id="ARBA00022452"/>
    </source>
</evidence>
<evidence type="ECO:0000259" key="14">
    <source>
        <dbReference type="Pfam" id="PF21305"/>
    </source>
</evidence>
<proteinExistence type="inferred from homology"/>
<evidence type="ECO:0000259" key="13">
    <source>
        <dbReference type="Pfam" id="PF03958"/>
    </source>
</evidence>
<keyword evidence="6 11" id="KW-0732">Signal</keyword>
<dbReference type="InterPro" id="IPR004845">
    <property type="entry name" value="T2SS_GspD_CS"/>
</dbReference>
<comment type="similarity">
    <text evidence="2">Belongs to the bacterial secretin family. GSP D subfamily.</text>
</comment>
<evidence type="ECO:0000256" key="1">
    <source>
        <dbReference type="ARBA" id="ARBA00004442"/>
    </source>
</evidence>
<accession>A0ABY5Y312</accession>
<dbReference type="PROSITE" id="PS00875">
    <property type="entry name" value="T2SP_D"/>
    <property type="match status" value="1"/>
</dbReference>
<feature type="domain" description="GspD-like N0" evidence="14">
    <location>
        <begin position="40"/>
        <end position="108"/>
    </location>
</feature>
<keyword evidence="7" id="KW-0653">Protein transport</keyword>
<keyword evidence="4" id="KW-1134">Transmembrane beta strand</keyword>